<name>A0A2T3K418_PHOPO</name>
<gene>
    <name evidence="3" type="ORF">C9J18_12225</name>
    <name evidence="2" type="ORF">CTM96_11710</name>
</gene>
<dbReference type="AlphaFoldDB" id="A0A2T3K418"/>
<accession>A0A2T3K418</accession>
<dbReference type="EMBL" id="PYMO01000010">
    <property type="protein sequence ID" value="PSU24886.1"/>
    <property type="molecule type" value="Genomic_DNA"/>
</dbReference>
<dbReference type="Proteomes" id="UP000241405">
    <property type="component" value="Unassembled WGS sequence"/>
</dbReference>
<evidence type="ECO:0000313" key="5">
    <source>
        <dbReference type="Proteomes" id="UP000241618"/>
    </source>
</evidence>
<feature type="signal peptide" evidence="1">
    <location>
        <begin position="1"/>
        <end position="24"/>
    </location>
</feature>
<dbReference type="Proteomes" id="UP000241618">
    <property type="component" value="Unassembled WGS sequence"/>
</dbReference>
<sequence length="102" mass="11544">MIKLPLMVLTGLCLVVVGCSSHQAQQMGLQGSSVNSYARHMTNSQLCETYLGERATNQTRVSLAAEWKYRKLSHAYCSKQANEWYITKFTKWLANEKASEPK</sequence>
<protein>
    <submittedName>
        <fullName evidence="3">Uncharacterized protein</fullName>
    </submittedName>
</protein>
<comment type="caution">
    <text evidence="3">The sequence shown here is derived from an EMBL/GenBank/DDBJ whole genome shotgun (WGS) entry which is preliminary data.</text>
</comment>
<proteinExistence type="predicted"/>
<evidence type="ECO:0000313" key="2">
    <source>
        <dbReference type="EMBL" id="PSU24886.1"/>
    </source>
</evidence>
<evidence type="ECO:0000313" key="3">
    <source>
        <dbReference type="EMBL" id="PSU51901.1"/>
    </source>
</evidence>
<dbReference type="EMBL" id="PYMP01000010">
    <property type="protein sequence ID" value="PSU51901.1"/>
    <property type="molecule type" value="Genomic_DNA"/>
</dbReference>
<evidence type="ECO:0000313" key="4">
    <source>
        <dbReference type="Proteomes" id="UP000241405"/>
    </source>
</evidence>
<reference evidence="4 5" key="1">
    <citation type="submission" date="2018-03" db="EMBL/GenBank/DDBJ databases">
        <title>Whole genome sequencing of Histamine producing bacteria.</title>
        <authorList>
            <person name="Butler K."/>
        </authorList>
    </citation>
    <scope>NUCLEOTIDE SEQUENCE [LARGE SCALE GENOMIC DNA]</scope>
    <source>
        <strain evidence="3 5">FS-6.1</strain>
        <strain evidence="2 4">FS-6.2</strain>
    </source>
</reference>
<organism evidence="3 5">
    <name type="scientific">Photobacterium phosphoreum</name>
    <dbReference type="NCBI Taxonomy" id="659"/>
    <lineage>
        <taxon>Bacteria</taxon>
        <taxon>Pseudomonadati</taxon>
        <taxon>Pseudomonadota</taxon>
        <taxon>Gammaproteobacteria</taxon>
        <taxon>Vibrionales</taxon>
        <taxon>Vibrionaceae</taxon>
        <taxon>Photobacterium</taxon>
    </lineage>
</organism>
<keyword evidence="4" id="KW-1185">Reference proteome</keyword>
<dbReference type="PROSITE" id="PS51257">
    <property type="entry name" value="PROKAR_LIPOPROTEIN"/>
    <property type="match status" value="1"/>
</dbReference>
<dbReference type="RefSeq" id="WP_107190149.1">
    <property type="nucleotide sequence ID" value="NZ_PYMN01000011.1"/>
</dbReference>
<feature type="chain" id="PRO_5041066611" evidence="1">
    <location>
        <begin position="25"/>
        <end position="102"/>
    </location>
</feature>
<keyword evidence="1" id="KW-0732">Signal</keyword>
<evidence type="ECO:0000256" key="1">
    <source>
        <dbReference type="SAM" id="SignalP"/>
    </source>
</evidence>